<evidence type="ECO:0000256" key="1">
    <source>
        <dbReference type="ARBA" id="ARBA00001947"/>
    </source>
</evidence>
<feature type="region of interest" description="Disordered" evidence="10">
    <location>
        <begin position="40"/>
        <end position="84"/>
    </location>
</feature>
<evidence type="ECO:0000313" key="13">
    <source>
        <dbReference type="Proteomes" id="UP001250858"/>
    </source>
</evidence>
<organism evidence="12 13">
    <name type="scientific">Streptomyces roseicoloratus</name>
    <dbReference type="NCBI Taxonomy" id="2508722"/>
    <lineage>
        <taxon>Bacteria</taxon>
        <taxon>Bacillati</taxon>
        <taxon>Actinomycetota</taxon>
        <taxon>Actinomycetes</taxon>
        <taxon>Kitasatosporales</taxon>
        <taxon>Streptomycetaceae</taxon>
        <taxon>Streptomyces</taxon>
    </lineage>
</organism>
<keyword evidence="6 11" id="KW-0732">Signal</keyword>
<feature type="compositionally biased region" description="Basic and acidic residues" evidence="10">
    <location>
        <begin position="59"/>
        <end position="68"/>
    </location>
</feature>
<sequence length="474" mass="50647">MLLRAAVTATACAAALLLPGTTAATAAPVPTGVALTPTTASASASVHGKGNGNGNSHRSPYDHAERRATRPVTDQGGSKPCKSPKCKAELEARLFPYTYVYDKGALRVRTALDKTTVDQLYYASKQVKAHFHRVVGTDAPLAGDTNATLNVVLYASRADYVAYQTLLYGLSTANGGMYIEDGATFYTYQRRVPEDSSLTLEELFRHEYAHYLNGRFAVPGTFGSGPWYSGDRTTAMDEGTAEFFDGATRDDGIRVRRSLVQGVIDDTATGGPRMTVDQLLHATYEGDGFRFYDYAGTFFEFLWWERPSELRSMYGFLRAGDVTGFDAWRNRLGADPAVQHAYDAFLDAQIAIVEQLYVPATTFQPTGTLTHGTADQVRAALATASGTAPQCTDTGDTGSNRRFVCGGSLTTAVSGTADGDAVFGAFTAAVDRTLIESALTSGTNFADMNCWFGPIAATGTTATAAYSCEGPLRG</sequence>
<dbReference type="PANTHER" id="PTHR13062">
    <property type="entry name" value="COLLAGENASE"/>
    <property type="match status" value="1"/>
</dbReference>
<evidence type="ECO:0000256" key="9">
    <source>
        <dbReference type="ARBA" id="ARBA00023049"/>
    </source>
</evidence>
<dbReference type="Gene3D" id="1.10.390.20">
    <property type="match status" value="1"/>
</dbReference>
<dbReference type="PRINTS" id="PR00931">
    <property type="entry name" value="MICOLLPTASE"/>
</dbReference>
<reference evidence="12 13" key="1">
    <citation type="submission" date="2023-09" db="EMBL/GenBank/DDBJ databases">
        <title>Complete genome of Streptomyces roseicoloratus T14.</title>
        <authorList>
            <person name="Bashizi T."/>
            <person name="Kim M.-J."/>
            <person name="Lee G."/>
            <person name="Tagele S.B."/>
            <person name="Shin J.-H."/>
        </authorList>
    </citation>
    <scope>NUCLEOTIDE SEQUENCE [LARGE SCALE GENOMIC DNA]</scope>
    <source>
        <strain evidence="12 13">T14</strain>
    </source>
</reference>
<evidence type="ECO:0000256" key="5">
    <source>
        <dbReference type="ARBA" id="ARBA00022723"/>
    </source>
</evidence>
<evidence type="ECO:0000256" key="10">
    <source>
        <dbReference type="SAM" id="MobiDB-lite"/>
    </source>
</evidence>
<dbReference type="PANTHER" id="PTHR13062:SF9">
    <property type="entry name" value="MICROBIAL COLLAGENASE"/>
    <property type="match status" value="1"/>
</dbReference>
<dbReference type="Proteomes" id="UP001250858">
    <property type="component" value="Chromosome"/>
</dbReference>
<comment type="cofactor">
    <cofactor evidence="1">
        <name>Zn(2+)</name>
        <dbReference type="ChEBI" id="CHEBI:29105"/>
    </cofactor>
</comment>
<evidence type="ECO:0000256" key="11">
    <source>
        <dbReference type="SAM" id="SignalP"/>
    </source>
</evidence>
<keyword evidence="4" id="KW-0645">Protease</keyword>
<keyword evidence="9" id="KW-0482">Metalloprotease</keyword>
<proteinExistence type="predicted"/>
<feature type="chain" id="PRO_5045976936" evidence="11">
    <location>
        <begin position="27"/>
        <end position="474"/>
    </location>
</feature>
<dbReference type="GO" id="GO:0004222">
    <property type="term" value="F:metalloendopeptidase activity"/>
    <property type="evidence" value="ECO:0007669"/>
    <property type="project" value="UniProtKB-EC"/>
</dbReference>
<comment type="subcellular location">
    <subcellularLocation>
        <location evidence="2">Secreted</location>
    </subcellularLocation>
</comment>
<dbReference type="EMBL" id="CP133762">
    <property type="protein sequence ID" value="WMX45768.1"/>
    <property type="molecule type" value="Genomic_DNA"/>
</dbReference>
<evidence type="ECO:0000256" key="4">
    <source>
        <dbReference type="ARBA" id="ARBA00022670"/>
    </source>
</evidence>
<dbReference type="EC" id="3.4.24.3" evidence="12"/>
<keyword evidence="13" id="KW-1185">Reference proteome</keyword>
<protein>
    <submittedName>
        <fullName evidence="12">Collagenase</fullName>
        <ecNumber evidence="12">3.4.24.3</ecNumber>
    </submittedName>
</protein>
<keyword evidence="3" id="KW-0964">Secreted</keyword>
<keyword evidence="7 12" id="KW-0378">Hydrolase</keyword>
<dbReference type="InterPro" id="IPR002169">
    <property type="entry name" value="Peptidase_M9A/M9B"/>
</dbReference>
<feature type="signal peptide" evidence="11">
    <location>
        <begin position="1"/>
        <end position="26"/>
    </location>
</feature>
<evidence type="ECO:0000313" key="12">
    <source>
        <dbReference type="EMBL" id="WMX45768.1"/>
    </source>
</evidence>
<dbReference type="Pfam" id="PF01752">
    <property type="entry name" value="Peptidase_M9"/>
    <property type="match status" value="1"/>
</dbReference>
<name>A0ABY9RUA6_9ACTN</name>
<keyword evidence="5" id="KW-0479">Metal-binding</keyword>
<dbReference type="Gene3D" id="3.40.30.160">
    <property type="entry name" value="Collagenase ColT, N-terminal domain"/>
    <property type="match status" value="1"/>
</dbReference>
<evidence type="ECO:0000256" key="7">
    <source>
        <dbReference type="ARBA" id="ARBA00022801"/>
    </source>
</evidence>
<accession>A0ABY9RUA6</accession>
<keyword evidence="8" id="KW-0862">Zinc</keyword>
<evidence type="ECO:0000256" key="3">
    <source>
        <dbReference type="ARBA" id="ARBA00022525"/>
    </source>
</evidence>
<evidence type="ECO:0000256" key="2">
    <source>
        <dbReference type="ARBA" id="ARBA00004613"/>
    </source>
</evidence>
<gene>
    <name evidence="12" type="ORF">RGF97_14130</name>
</gene>
<evidence type="ECO:0000256" key="6">
    <source>
        <dbReference type="ARBA" id="ARBA00022729"/>
    </source>
</evidence>
<evidence type="ECO:0000256" key="8">
    <source>
        <dbReference type="ARBA" id="ARBA00022833"/>
    </source>
</evidence>